<proteinExistence type="inferred from homology"/>
<feature type="transmembrane region" description="Helical" evidence="9">
    <location>
        <begin position="420"/>
        <end position="438"/>
    </location>
</feature>
<dbReference type="EMBL" id="JABBWM010000090">
    <property type="protein sequence ID" value="KAG2092522.1"/>
    <property type="molecule type" value="Genomic_DNA"/>
</dbReference>
<feature type="transmembrane region" description="Helical" evidence="9">
    <location>
        <begin position="350"/>
        <end position="370"/>
    </location>
</feature>
<evidence type="ECO:0000256" key="1">
    <source>
        <dbReference type="ARBA" id="ARBA00004141"/>
    </source>
</evidence>
<dbReference type="InterPro" id="IPR001248">
    <property type="entry name" value="Pur-cyt_permease"/>
</dbReference>
<dbReference type="GeneID" id="64704583"/>
<feature type="transmembrane region" description="Helical" evidence="9">
    <location>
        <begin position="185"/>
        <end position="204"/>
    </location>
</feature>
<evidence type="ECO:0000313" key="11">
    <source>
        <dbReference type="Proteomes" id="UP000823399"/>
    </source>
</evidence>
<accession>A0A9P7EV50</accession>
<comment type="subcellular location">
    <subcellularLocation>
        <location evidence="1">Membrane</location>
        <topology evidence="1">Multi-pass membrane protein</topology>
    </subcellularLocation>
</comment>
<reference evidence="10" key="1">
    <citation type="journal article" date="2020" name="New Phytol.">
        <title>Comparative genomics reveals dynamic genome evolution in host specialist ectomycorrhizal fungi.</title>
        <authorList>
            <person name="Lofgren L.A."/>
            <person name="Nguyen N.H."/>
            <person name="Vilgalys R."/>
            <person name="Ruytinx J."/>
            <person name="Liao H.L."/>
            <person name="Branco S."/>
            <person name="Kuo A."/>
            <person name="LaButti K."/>
            <person name="Lipzen A."/>
            <person name="Andreopoulos W."/>
            <person name="Pangilinan J."/>
            <person name="Riley R."/>
            <person name="Hundley H."/>
            <person name="Na H."/>
            <person name="Barry K."/>
            <person name="Grigoriev I.V."/>
            <person name="Stajich J.E."/>
            <person name="Kennedy P.G."/>
        </authorList>
    </citation>
    <scope>NUCLEOTIDE SEQUENCE</scope>
    <source>
        <strain evidence="10">FC423</strain>
    </source>
</reference>
<feature type="transmembrane region" description="Helical" evidence="9">
    <location>
        <begin position="450"/>
        <end position="477"/>
    </location>
</feature>
<feature type="transmembrane region" description="Helical" evidence="9">
    <location>
        <begin position="211"/>
        <end position="228"/>
    </location>
</feature>
<feature type="region of interest" description="Disordered" evidence="8">
    <location>
        <begin position="1"/>
        <end position="31"/>
    </location>
</feature>
<evidence type="ECO:0000256" key="7">
    <source>
        <dbReference type="PIRNR" id="PIRNR002744"/>
    </source>
</evidence>
<evidence type="ECO:0000256" key="9">
    <source>
        <dbReference type="SAM" id="Phobius"/>
    </source>
</evidence>
<dbReference type="Pfam" id="PF02133">
    <property type="entry name" value="Transp_cyt_pur"/>
    <property type="match status" value="1"/>
</dbReference>
<keyword evidence="5 9" id="KW-1133">Transmembrane helix</keyword>
<dbReference type="GO" id="GO:0005886">
    <property type="term" value="C:plasma membrane"/>
    <property type="evidence" value="ECO:0007669"/>
    <property type="project" value="TreeGrafter"/>
</dbReference>
<evidence type="ECO:0000256" key="2">
    <source>
        <dbReference type="ARBA" id="ARBA00008974"/>
    </source>
</evidence>
<feature type="transmembrane region" description="Helical" evidence="9">
    <location>
        <begin position="107"/>
        <end position="129"/>
    </location>
</feature>
<keyword evidence="11" id="KW-1185">Reference proteome</keyword>
<evidence type="ECO:0000256" key="8">
    <source>
        <dbReference type="SAM" id="MobiDB-lite"/>
    </source>
</evidence>
<sequence>MQSEFVEQKQGESRSSSVTPDLASDKPVGNDLEGGQYYTGFLRRATQLLSRYGIETHGITPVPAEERIDTRWYQMFFVWFSANMNILTFSTGTVGPAFFSLGVNDSIIIIVVVDLVICLLPAFSAIFGPKLGTRTIVQARFSWGYFGAIIPAVLNVFSLQGFLILNCIVGGQALASLSSHLDDTLGIVIIAVVSLVVTFCGYRVIHWYESIAWIPNVIALITMLGVGYPQLRDNQSTPVSQATVAEVISFSSILTSSIISWCTVTPDYGVYHSPAASSARLFLYTYLAFFISSFAAAAPNVPVWNGGFNNSSSVGGLFYSVLLPTGAFGKILVTLVALTTPSACAPTMYTFSTSFMAVAPWFAGIPRWIYILISEAVLIPVAIIGAKKFYTTFVDILSTSPEYRDICHYRNVDPLVSDLIGYWSSVFAAIILTEHVLFRRASFSEDQYPIATWASYTLLPSGIPAVVAFACGCGALVPFMSQAWYVGPVARHGSGDVGVYVGFVVGAITYALARGFEKWWYKKMSKSDA</sequence>
<keyword evidence="4 9" id="KW-0812">Transmembrane</keyword>
<comment type="caution">
    <text evidence="10">The sequence shown here is derived from an EMBL/GenBank/DDBJ whole genome shotgun (WGS) entry which is preliminary data.</text>
</comment>
<feature type="transmembrane region" description="Helical" evidence="9">
    <location>
        <begin position="76"/>
        <end position="101"/>
    </location>
</feature>
<dbReference type="AlphaFoldDB" id="A0A9P7EV50"/>
<feature type="transmembrane region" description="Helical" evidence="9">
    <location>
        <begin position="281"/>
        <end position="298"/>
    </location>
</feature>
<protein>
    <submittedName>
        <fullName evidence="10">Cytosine-purine permease</fullName>
    </submittedName>
</protein>
<dbReference type="Gene3D" id="1.10.4160.10">
    <property type="entry name" value="Hydantoin permease"/>
    <property type="match status" value="1"/>
</dbReference>
<dbReference type="RefSeq" id="XP_041286895.1">
    <property type="nucleotide sequence ID" value="XM_041442324.1"/>
</dbReference>
<feature type="transmembrane region" description="Helical" evidence="9">
    <location>
        <begin position="248"/>
        <end position="269"/>
    </location>
</feature>
<feature type="transmembrane region" description="Helical" evidence="9">
    <location>
        <begin position="141"/>
        <end position="165"/>
    </location>
</feature>
<feature type="transmembrane region" description="Helical" evidence="9">
    <location>
        <begin position="497"/>
        <end position="516"/>
    </location>
</feature>
<comment type="similarity">
    <text evidence="2 7">Belongs to the purine-cytosine permease (2.A.39) family.</text>
</comment>
<keyword evidence="3 7" id="KW-0813">Transport</keyword>
<dbReference type="PANTHER" id="PTHR31806">
    <property type="entry name" value="PURINE-CYTOSINE PERMEASE FCY2-RELATED"/>
    <property type="match status" value="1"/>
</dbReference>
<dbReference type="PANTHER" id="PTHR31806:SF5">
    <property type="entry name" value="PURINE-CYTOSINE PERMEASE FCY21"/>
    <property type="match status" value="1"/>
</dbReference>
<gene>
    <name evidence="10" type="ORF">F5147DRAFT_779655</name>
</gene>
<dbReference type="GO" id="GO:0022857">
    <property type="term" value="F:transmembrane transporter activity"/>
    <property type="evidence" value="ECO:0007669"/>
    <property type="project" value="InterPro"/>
</dbReference>
<evidence type="ECO:0000256" key="3">
    <source>
        <dbReference type="ARBA" id="ARBA00022448"/>
    </source>
</evidence>
<evidence type="ECO:0000313" key="10">
    <source>
        <dbReference type="EMBL" id="KAG2092522.1"/>
    </source>
</evidence>
<name>A0A9P7EV50_9AGAM</name>
<evidence type="ECO:0000256" key="4">
    <source>
        <dbReference type="ARBA" id="ARBA00022692"/>
    </source>
</evidence>
<dbReference type="InterPro" id="IPR026030">
    <property type="entry name" value="Pur-cyt_permease_Fcy2/21/22"/>
</dbReference>
<keyword evidence="6 7" id="KW-0472">Membrane</keyword>
<feature type="transmembrane region" description="Helical" evidence="9">
    <location>
        <begin position="318"/>
        <end position="338"/>
    </location>
</feature>
<dbReference type="Proteomes" id="UP000823399">
    <property type="component" value="Unassembled WGS sequence"/>
</dbReference>
<dbReference type="PIRSF" id="PIRSF002744">
    <property type="entry name" value="Pur-cyt_permease"/>
    <property type="match status" value="1"/>
</dbReference>
<evidence type="ECO:0000256" key="5">
    <source>
        <dbReference type="ARBA" id="ARBA00022989"/>
    </source>
</evidence>
<organism evidence="10 11">
    <name type="scientific">Suillus discolor</name>
    <dbReference type="NCBI Taxonomy" id="1912936"/>
    <lineage>
        <taxon>Eukaryota</taxon>
        <taxon>Fungi</taxon>
        <taxon>Dikarya</taxon>
        <taxon>Basidiomycota</taxon>
        <taxon>Agaricomycotina</taxon>
        <taxon>Agaricomycetes</taxon>
        <taxon>Agaricomycetidae</taxon>
        <taxon>Boletales</taxon>
        <taxon>Suillineae</taxon>
        <taxon>Suillaceae</taxon>
        <taxon>Suillus</taxon>
    </lineage>
</organism>
<dbReference type="OrthoDB" id="2116389at2759"/>
<evidence type="ECO:0000256" key="6">
    <source>
        <dbReference type="ARBA" id="ARBA00023136"/>
    </source>
</evidence>
<feature type="compositionally biased region" description="Basic and acidic residues" evidence="8">
    <location>
        <begin position="1"/>
        <end position="12"/>
    </location>
</feature>